<keyword evidence="6" id="KW-0597">Phosphoprotein</keyword>
<evidence type="ECO:0000256" key="5">
    <source>
        <dbReference type="ARBA" id="ARBA00022516"/>
    </source>
</evidence>
<comment type="pathway">
    <text evidence="2">Lipid metabolism; fatty acid biosynthesis.</text>
</comment>
<keyword evidence="11" id="KW-0496">Mitochondrion</keyword>
<evidence type="ECO:0000256" key="20">
    <source>
        <dbReference type="ARBA" id="ARBA00070911"/>
    </source>
</evidence>
<dbReference type="EC" id="1.1.1.239" evidence="19"/>
<evidence type="ECO:0000256" key="16">
    <source>
        <dbReference type="ARBA" id="ARBA00050435"/>
    </source>
</evidence>
<evidence type="ECO:0000256" key="14">
    <source>
        <dbReference type="ARBA" id="ARBA00049069"/>
    </source>
</evidence>
<dbReference type="GO" id="GO:0004303">
    <property type="term" value="F:estradiol 17-beta-dehydrogenase [NAD(P)+] activity"/>
    <property type="evidence" value="ECO:0007669"/>
    <property type="project" value="UniProtKB-EC"/>
</dbReference>
<dbReference type="STRING" id="6945.B7PA68"/>
<keyword evidence="8 26" id="KW-0560">Oxidoreductase</keyword>
<dbReference type="GO" id="GO:0016616">
    <property type="term" value="F:oxidoreductase activity, acting on the CH-OH group of donors, NAD or NADP as acceptor"/>
    <property type="evidence" value="ECO:0000318"/>
    <property type="project" value="GO_Central"/>
</dbReference>
<reference evidence="26 28" key="1">
    <citation type="submission" date="2008-03" db="EMBL/GenBank/DDBJ databases">
        <title>Annotation of Ixodes scapularis.</title>
        <authorList>
            <consortium name="Ixodes scapularis Genome Project Consortium"/>
            <person name="Caler E."/>
            <person name="Hannick L.I."/>
            <person name="Bidwell S."/>
            <person name="Joardar V."/>
            <person name="Thiagarajan M."/>
            <person name="Amedeo P."/>
            <person name="Galinsky K.J."/>
            <person name="Schobel S."/>
            <person name="Inman J."/>
            <person name="Hostetler J."/>
            <person name="Miller J."/>
            <person name="Hammond M."/>
            <person name="Megy K."/>
            <person name="Lawson D."/>
            <person name="Kodira C."/>
            <person name="Sutton G."/>
            <person name="Meyer J."/>
            <person name="Hill C.A."/>
            <person name="Birren B."/>
            <person name="Nene V."/>
            <person name="Collins F."/>
            <person name="Alarcon-Chaidez F."/>
            <person name="Wikel S."/>
            <person name="Strausberg R."/>
        </authorList>
    </citation>
    <scope>NUCLEOTIDE SEQUENCE [LARGE SCALE GENOMIC DNA]</scope>
    <source>
        <strain evidence="28">Wikel</strain>
        <strain evidence="26">Wikel colony</strain>
    </source>
</reference>
<gene>
    <name evidence="27" type="primary">8026863</name>
    <name evidence="26" type="ORF">IscW_ISCW017021</name>
</gene>
<dbReference type="PRINTS" id="PR00080">
    <property type="entry name" value="SDRFAMILY"/>
</dbReference>
<evidence type="ECO:0000256" key="3">
    <source>
        <dbReference type="ARBA" id="ARBA00006484"/>
    </source>
</evidence>
<keyword evidence="28" id="KW-1185">Reference proteome</keyword>
<evidence type="ECO:0000256" key="18">
    <source>
        <dbReference type="ARBA" id="ARBA00065174"/>
    </source>
</evidence>
<evidence type="ECO:0000313" key="27">
    <source>
        <dbReference type="EnsemblMetazoa" id="ISCW017021-PA"/>
    </source>
</evidence>
<dbReference type="InterPro" id="IPR036291">
    <property type="entry name" value="NAD(P)-bd_dom_sf"/>
</dbReference>
<sequence>MRGTIRKPATFSRSYNFAAASVSKMFLPAMYAASTFFEGRLALVVGGGGGIGRCVCLAFAKEGCRVIVADMNLEGATAVAKSLVGTGHEALQVDVGQSKSVALLFEDVSRLCSRPASIVVNCVGIANPKTSFVDLSEEMFDNIIRVNLKGTFLITQAAARAMTAGNVPDGAIVNVSSFVSKLCLPCRGEYAASKAGVVALTKVAAKELASQGIRVNSVLPVLTTTPMAGANRKPDERKKAVEDIPLKRASRPEEVADVIVFLCGPGSSFMTGAAVDVAGGL</sequence>
<keyword evidence="12" id="KW-0275">Fatty acid biosynthesis</keyword>
<evidence type="ECO:0000256" key="25">
    <source>
        <dbReference type="ARBA" id="ARBA00083258"/>
    </source>
</evidence>
<protein>
    <recommendedName>
        <fullName evidence="20">(3R)-3-hydroxyacyl-CoA dehydrogenase</fullName>
        <ecNumber evidence="19">1.1.1.239</ecNumber>
        <ecNumber evidence="4">1.1.1.n12</ecNumber>
    </recommendedName>
    <alternativeName>
        <fullName evidence="22">17-beta-hydroxysteroid dehydrogenase 8</fullName>
    </alternativeName>
    <alternativeName>
        <fullName evidence="21">3-ketoacyl-[acyl-carrier-protein] reductase alpha subunit</fullName>
    </alternativeName>
    <alternativeName>
        <fullName evidence="24">3-oxoacyl-[acyl-carrier-protein] reductase</fullName>
    </alternativeName>
    <alternativeName>
        <fullName evidence="25">Estradiol 17-beta-dehydrogenase 8</fullName>
    </alternativeName>
    <alternativeName>
        <fullName evidence="23">Testosterone 17-beta-dehydrogenase 8</fullName>
    </alternativeName>
</protein>
<keyword evidence="5" id="KW-0444">Lipid biosynthesis</keyword>
<dbReference type="Pfam" id="PF13561">
    <property type="entry name" value="adh_short_C2"/>
    <property type="match status" value="1"/>
</dbReference>
<dbReference type="FunCoup" id="B7PA68">
    <property type="interactions" value="562"/>
</dbReference>
<evidence type="ECO:0000256" key="9">
    <source>
        <dbReference type="ARBA" id="ARBA00023027"/>
    </source>
</evidence>
<dbReference type="EnsemblMetazoa" id="ISCW017021-RA">
    <property type="protein sequence ID" value="ISCW017021-PA"/>
    <property type="gene ID" value="ISCW017021"/>
</dbReference>
<dbReference type="OrthoDB" id="1888931at2759"/>
<proteinExistence type="inferred from homology"/>
<dbReference type="PANTHER" id="PTHR42760">
    <property type="entry name" value="SHORT-CHAIN DEHYDROGENASES/REDUCTASES FAMILY MEMBER"/>
    <property type="match status" value="1"/>
</dbReference>
<dbReference type="CDD" id="cd05233">
    <property type="entry name" value="SDR_c"/>
    <property type="match status" value="1"/>
</dbReference>
<dbReference type="EMBL" id="ABJB010713733">
    <property type="status" value="NOT_ANNOTATED_CDS"/>
    <property type="molecule type" value="Genomic_DNA"/>
</dbReference>
<evidence type="ECO:0000256" key="1">
    <source>
        <dbReference type="ARBA" id="ARBA00004305"/>
    </source>
</evidence>
<evidence type="ECO:0000256" key="13">
    <source>
        <dbReference type="ARBA" id="ARBA00037929"/>
    </source>
</evidence>
<evidence type="ECO:0000256" key="11">
    <source>
        <dbReference type="ARBA" id="ARBA00023128"/>
    </source>
</evidence>
<dbReference type="FunFam" id="3.40.50.720:FF:000231">
    <property type="entry name" value="Estradiol 17-beta-dehydrogenase 8"/>
    <property type="match status" value="1"/>
</dbReference>
<evidence type="ECO:0000256" key="23">
    <source>
        <dbReference type="ARBA" id="ARBA00081936"/>
    </source>
</evidence>
<dbReference type="PaxDb" id="6945-B7PA68"/>
<keyword evidence="7" id="KW-0276">Fatty acid metabolism</keyword>
<evidence type="ECO:0000313" key="26">
    <source>
        <dbReference type="EMBL" id="EEC03490.1"/>
    </source>
</evidence>
<evidence type="ECO:0000313" key="28">
    <source>
        <dbReference type="Proteomes" id="UP000001555"/>
    </source>
</evidence>
<dbReference type="PRINTS" id="PR00081">
    <property type="entry name" value="GDHRDH"/>
</dbReference>
<evidence type="ECO:0000256" key="17">
    <source>
        <dbReference type="ARBA" id="ARBA00052680"/>
    </source>
</evidence>
<dbReference type="Gene3D" id="3.40.50.720">
    <property type="entry name" value="NAD(P)-binding Rossmann-like Domain"/>
    <property type="match status" value="1"/>
</dbReference>
<evidence type="ECO:0000256" key="15">
    <source>
        <dbReference type="ARBA" id="ARBA00050232"/>
    </source>
</evidence>
<keyword evidence="9" id="KW-0520">NAD</keyword>
<dbReference type="EC" id="1.1.1.n12" evidence="4"/>
<evidence type="ECO:0000256" key="8">
    <source>
        <dbReference type="ARBA" id="ARBA00023002"/>
    </source>
</evidence>
<dbReference type="SUPFAM" id="SSF51735">
    <property type="entry name" value="NAD(P)-binding Rossmann-fold domains"/>
    <property type="match status" value="1"/>
</dbReference>
<evidence type="ECO:0000256" key="2">
    <source>
        <dbReference type="ARBA" id="ARBA00005194"/>
    </source>
</evidence>
<name>B7PA68_IXOSC</name>
<dbReference type="InParanoid" id="B7PA68"/>
<dbReference type="AlphaFoldDB" id="B7PA68"/>
<dbReference type="VEuPathDB" id="VectorBase:ISCI017021"/>
<dbReference type="GO" id="GO:0048038">
    <property type="term" value="F:quinone binding"/>
    <property type="evidence" value="ECO:0000318"/>
    <property type="project" value="GO_Central"/>
</dbReference>
<dbReference type="GO" id="GO:0047035">
    <property type="term" value="F:testosterone dehydrogenase (NAD+) activity"/>
    <property type="evidence" value="ECO:0007669"/>
    <property type="project" value="UniProtKB-EC"/>
</dbReference>
<evidence type="ECO:0000256" key="10">
    <source>
        <dbReference type="ARBA" id="ARBA00023098"/>
    </source>
</evidence>
<dbReference type="PROSITE" id="PS00061">
    <property type="entry name" value="ADH_SHORT"/>
    <property type="match status" value="1"/>
</dbReference>
<comment type="catalytic activity">
    <reaction evidence="14">
        <text>17beta-estradiol + NAD(+) = estrone + NADH + H(+)</text>
        <dbReference type="Rhea" id="RHEA:24612"/>
        <dbReference type="ChEBI" id="CHEBI:15378"/>
        <dbReference type="ChEBI" id="CHEBI:16469"/>
        <dbReference type="ChEBI" id="CHEBI:17263"/>
        <dbReference type="ChEBI" id="CHEBI:57540"/>
        <dbReference type="ChEBI" id="CHEBI:57945"/>
        <dbReference type="EC" id="1.1.1.62"/>
    </reaction>
    <physiologicalReaction direction="left-to-right" evidence="14">
        <dbReference type="Rhea" id="RHEA:24613"/>
    </physiologicalReaction>
    <physiologicalReaction direction="right-to-left" evidence="14">
        <dbReference type="Rhea" id="RHEA:24614"/>
    </physiologicalReaction>
</comment>
<comment type="similarity">
    <text evidence="3">Belongs to the short-chain dehydrogenases/reductases (SDR) family.</text>
</comment>
<evidence type="ECO:0000256" key="12">
    <source>
        <dbReference type="ARBA" id="ARBA00023160"/>
    </source>
</evidence>
<comment type="subunit">
    <text evidence="18">Heterotetramer with CBR4; contains two molecules of HSD17B8 and CBR4.</text>
</comment>
<dbReference type="GO" id="GO:0005759">
    <property type="term" value="C:mitochondrial matrix"/>
    <property type="evidence" value="ECO:0007669"/>
    <property type="project" value="UniProtKB-SubCell"/>
</dbReference>
<organism>
    <name type="scientific">Ixodes scapularis</name>
    <name type="common">Black-legged tick</name>
    <name type="synonym">Deer tick</name>
    <dbReference type="NCBI Taxonomy" id="6945"/>
    <lineage>
        <taxon>Eukaryota</taxon>
        <taxon>Metazoa</taxon>
        <taxon>Ecdysozoa</taxon>
        <taxon>Arthropoda</taxon>
        <taxon>Chelicerata</taxon>
        <taxon>Arachnida</taxon>
        <taxon>Acari</taxon>
        <taxon>Parasitiformes</taxon>
        <taxon>Ixodida</taxon>
        <taxon>Ixodoidea</taxon>
        <taxon>Ixodidae</taxon>
        <taxon>Ixodinae</taxon>
        <taxon>Ixodes</taxon>
    </lineage>
</organism>
<dbReference type="GO" id="GO:0008210">
    <property type="term" value="P:estrogen metabolic process"/>
    <property type="evidence" value="ECO:0007669"/>
    <property type="project" value="UniProtKB-ARBA"/>
</dbReference>
<evidence type="ECO:0000256" key="24">
    <source>
        <dbReference type="ARBA" id="ARBA00083097"/>
    </source>
</evidence>
<keyword evidence="10" id="KW-0443">Lipid metabolism</keyword>
<dbReference type="PANTHER" id="PTHR42760:SF83">
    <property type="entry name" value="(3R)-3-HYDROXYACYL-COA DEHYDROGENASE"/>
    <property type="match status" value="1"/>
</dbReference>
<comment type="pathway">
    <text evidence="13">Steroid biosynthesis; estrogen biosynthesis.</text>
</comment>
<evidence type="ECO:0000256" key="4">
    <source>
        <dbReference type="ARBA" id="ARBA00012456"/>
    </source>
</evidence>
<accession>B7PA68</accession>
<comment type="catalytic activity">
    <reaction evidence="17">
        <text>a (3R)-3-hydroxyacyl-CoA + NAD(+) = a 3-oxoacyl-CoA + NADH + H(+)</text>
        <dbReference type="Rhea" id="RHEA:32711"/>
        <dbReference type="ChEBI" id="CHEBI:15378"/>
        <dbReference type="ChEBI" id="CHEBI:57319"/>
        <dbReference type="ChEBI" id="CHEBI:57540"/>
        <dbReference type="ChEBI" id="CHEBI:57945"/>
        <dbReference type="ChEBI" id="CHEBI:90726"/>
        <dbReference type="EC" id="1.1.1.n12"/>
    </reaction>
    <physiologicalReaction direction="left-to-right" evidence="17">
        <dbReference type="Rhea" id="RHEA:32712"/>
    </physiologicalReaction>
</comment>
<dbReference type="HOGENOM" id="CLU_010194_1_3_1"/>
<evidence type="ECO:0000256" key="19">
    <source>
        <dbReference type="ARBA" id="ARBA00066822"/>
    </source>
</evidence>
<dbReference type="VEuPathDB" id="VectorBase:ISCP_034807"/>
<evidence type="ECO:0000256" key="7">
    <source>
        <dbReference type="ARBA" id="ARBA00022832"/>
    </source>
</evidence>
<dbReference type="KEGG" id="isc:8026863"/>
<evidence type="ECO:0000256" key="22">
    <source>
        <dbReference type="ARBA" id="ARBA00081419"/>
    </source>
</evidence>
<comment type="catalytic activity">
    <reaction evidence="15">
        <text>testosterone + NAD(+) = androst-4-ene-3,17-dione + NADH + H(+)</text>
        <dbReference type="Rhea" id="RHEA:14929"/>
        <dbReference type="ChEBI" id="CHEBI:15378"/>
        <dbReference type="ChEBI" id="CHEBI:16422"/>
        <dbReference type="ChEBI" id="CHEBI:17347"/>
        <dbReference type="ChEBI" id="CHEBI:57540"/>
        <dbReference type="ChEBI" id="CHEBI:57945"/>
        <dbReference type="EC" id="1.1.1.239"/>
    </reaction>
    <physiologicalReaction direction="left-to-right" evidence="15">
        <dbReference type="Rhea" id="RHEA:14930"/>
    </physiologicalReaction>
</comment>
<dbReference type="InterPro" id="IPR002347">
    <property type="entry name" value="SDR_fam"/>
</dbReference>
<dbReference type="EMBL" id="DS669613">
    <property type="protein sequence ID" value="EEC03490.1"/>
    <property type="molecule type" value="Genomic_DNA"/>
</dbReference>
<reference evidence="27" key="2">
    <citation type="submission" date="2020-05" db="UniProtKB">
        <authorList>
            <consortium name="EnsemblMetazoa"/>
        </authorList>
    </citation>
    <scope>IDENTIFICATION</scope>
    <source>
        <strain evidence="27">wikel</strain>
    </source>
</reference>
<comment type="catalytic activity">
    <reaction evidence="16">
        <text>17beta-hydroxy-5alpha-androstan-3-one + NAD(+) = 5alpha-androstan-3,17-dione + NADH + H(+)</text>
        <dbReference type="Rhea" id="RHEA:41992"/>
        <dbReference type="ChEBI" id="CHEBI:15378"/>
        <dbReference type="ChEBI" id="CHEBI:15994"/>
        <dbReference type="ChEBI" id="CHEBI:16330"/>
        <dbReference type="ChEBI" id="CHEBI:57540"/>
        <dbReference type="ChEBI" id="CHEBI:57945"/>
    </reaction>
    <physiologicalReaction direction="left-to-right" evidence="16">
        <dbReference type="Rhea" id="RHEA:41993"/>
    </physiologicalReaction>
</comment>
<dbReference type="Proteomes" id="UP000001555">
    <property type="component" value="Unassembled WGS sequence"/>
</dbReference>
<evidence type="ECO:0000256" key="6">
    <source>
        <dbReference type="ARBA" id="ARBA00022553"/>
    </source>
</evidence>
<comment type="subcellular location">
    <subcellularLocation>
        <location evidence="1">Mitochondrion matrix</location>
    </subcellularLocation>
</comment>
<dbReference type="GO" id="GO:0006633">
    <property type="term" value="P:fatty acid biosynthetic process"/>
    <property type="evidence" value="ECO:0000318"/>
    <property type="project" value="GO_Central"/>
</dbReference>
<dbReference type="VEuPathDB" id="VectorBase:ISCW017021"/>
<evidence type="ECO:0000256" key="21">
    <source>
        <dbReference type="ARBA" id="ARBA00077835"/>
    </source>
</evidence>
<dbReference type="InterPro" id="IPR020904">
    <property type="entry name" value="Sc_DH/Rdtase_CS"/>
</dbReference>